<dbReference type="OrthoDB" id="2554538at2759"/>
<dbReference type="EC" id="3.1.3.16" evidence="12"/>
<sequence length="486" mass="52937">MVGATNGNPASGDQADASTRTEFRKAPPDVNRIPGSAASMKVQERLKSDAATTSTSASTSSSKSPLSNRSTSGPRSKTAIQAMQPFLDSSTNADSPIQPTDIQLLTTSILSNQERQRVILYYQEQLIDSEPSLVNLKKSLLFLSSSSWGQILEERKLAGKCSYPPCSNTSPSMSGVGRGKFRINLRNKSVKAVEDLDPGEAGNTYDDLRDYFCNKACYARSEWILRWVLSDKEIGLPEGDSAKSGGRVLGGKWQKLTSQPSGGYEQVELLEDIEREHGVDFASDDQDKSLLLDSVPASTDAEATRASKVEVKKDVAEVSNLLGDLTIIERTKTNGIPAASASAPVATATETVKAPSRTPFIVDVPNTLAEDDLEDDLESRQRQLSHILRYASLAPGSRPPRRPLTRNTTIHLTPTPSPPSLAAGDSFQPPSHSNHPDENARTDKDNHEDEELTLDPKQAAERAEIRRVMNIALDVRREQREQGLLD</sequence>
<dbReference type="Pfam" id="PF04181">
    <property type="entry name" value="RPAP2_Rtr1"/>
    <property type="match status" value="1"/>
</dbReference>
<evidence type="ECO:0000256" key="8">
    <source>
        <dbReference type="ARBA" id="ARBA00023242"/>
    </source>
</evidence>
<evidence type="ECO:0000256" key="6">
    <source>
        <dbReference type="ARBA" id="ARBA00022833"/>
    </source>
</evidence>
<feature type="domain" description="RTR1-type" evidence="14">
    <location>
        <begin position="138"/>
        <end position="240"/>
    </location>
</feature>
<feature type="compositionally biased region" description="Low complexity" evidence="13">
    <location>
        <begin position="49"/>
        <end position="72"/>
    </location>
</feature>
<evidence type="ECO:0000256" key="13">
    <source>
        <dbReference type="SAM" id="MobiDB-lite"/>
    </source>
</evidence>
<dbReference type="PANTHER" id="PTHR14732">
    <property type="entry name" value="RNA POLYMERASE II SUBUNIT B1 CTD PHOSPHATASE RPAP2-RELATED"/>
    <property type="match status" value="1"/>
</dbReference>
<comment type="catalytic activity">
    <reaction evidence="10 12">
        <text>O-phospho-L-threonyl-[protein] + H2O = L-threonyl-[protein] + phosphate</text>
        <dbReference type="Rhea" id="RHEA:47004"/>
        <dbReference type="Rhea" id="RHEA-COMP:11060"/>
        <dbReference type="Rhea" id="RHEA-COMP:11605"/>
        <dbReference type="ChEBI" id="CHEBI:15377"/>
        <dbReference type="ChEBI" id="CHEBI:30013"/>
        <dbReference type="ChEBI" id="CHEBI:43474"/>
        <dbReference type="ChEBI" id="CHEBI:61977"/>
        <dbReference type="EC" id="3.1.3.16"/>
    </reaction>
</comment>
<keyword evidence="8 12" id="KW-0539">Nucleus</keyword>
<evidence type="ECO:0000256" key="5">
    <source>
        <dbReference type="ARBA" id="ARBA00022801"/>
    </source>
</evidence>
<dbReference type="Proteomes" id="UP000242770">
    <property type="component" value="Unassembled WGS sequence"/>
</dbReference>
<keyword evidence="6 12" id="KW-0862">Zinc</keyword>
<feature type="region of interest" description="Disordered" evidence="13">
    <location>
        <begin position="1"/>
        <end position="77"/>
    </location>
</feature>
<keyword evidence="17" id="KW-1185">Reference proteome</keyword>
<evidence type="ECO:0000256" key="9">
    <source>
        <dbReference type="ARBA" id="ARBA00047761"/>
    </source>
</evidence>
<comment type="similarity">
    <text evidence="2 11 12">Belongs to the RPAP2 family.</text>
</comment>
<comment type="catalytic activity">
    <reaction evidence="9 12">
        <text>O-phospho-L-seryl-[protein] + H2O = L-seryl-[protein] + phosphate</text>
        <dbReference type="Rhea" id="RHEA:20629"/>
        <dbReference type="Rhea" id="RHEA-COMP:9863"/>
        <dbReference type="Rhea" id="RHEA-COMP:11604"/>
        <dbReference type="ChEBI" id="CHEBI:15377"/>
        <dbReference type="ChEBI" id="CHEBI:29999"/>
        <dbReference type="ChEBI" id="CHEBI:43474"/>
        <dbReference type="ChEBI" id="CHEBI:83421"/>
        <dbReference type="EC" id="3.1.3.16"/>
    </reaction>
</comment>
<dbReference type="AlphaFoldDB" id="A0A0F7S4Z2"/>
<reference evidence="16" key="3">
    <citation type="submission" date="2014-06" db="EMBL/GenBank/DDBJ databases">
        <authorList>
            <person name="Berkman J.Paul."/>
        </authorList>
    </citation>
    <scope>NUCLEOTIDE SEQUENCE [LARGE SCALE GENOMIC DNA]</scope>
</reference>
<dbReference type="InterPro" id="IPR038534">
    <property type="entry name" value="Rtr1/RPAP2_sf"/>
</dbReference>
<comment type="function">
    <text evidence="12">Putative RNA polymerase II subunit B1 C-terminal domain (CTD) phosphatase involved in RNA polymerase II transcription regulation.</text>
</comment>
<evidence type="ECO:0000256" key="12">
    <source>
        <dbReference type="RuleBase" id="RU367080"/>
    </source>
</evidence>
<dbReference type="PROSITE" id="PS51479">
    <property type="entry name" value="ZF_RTR1"/>
    <property type="match status" value="1"/>
</dbReference>
<dbReference type="InterPro" id="IPR039693">
    <property type="entry name" value="Rtr1/RPAP2"/>
</dbReference>
<dbReference type="PANTHER" id="PTHR14732:SF0">
    <property type="entry name" value="RNA POLYMERASE II SUBUNIT B1 CTD PHOSPHATASE RPAP2-RELATED"/>
    <property type="match status" value="1"/>
</dbReference>
<gene>
    <name evidence="16" type="primary">SSCI43820.1</name>
    <name evidence="15" type="ORF">SPSC_06521</name>
</gene>
<protein>
    <recommendedName>
        <fullName evidence="12">RNA polymerase II subunit B1 CTD phosphatase RPAP2 homolog</fullName>
        <ecNumber evidence="12">3.1.3.16</ecNumber>
    </recommendedName>
</protein>
<name>A0A0F7S4Z2_9BASI</name>
<evidence type="ECO:0000256" key="7">
    <source>
        <dbReference type="ARBA" id="ARBA00022912"/>
    </source>
</evidence>
<evidence type="ECO:0000256" key="3">
    <source>
        <dbReference type="ARBA" id="ARBA00022723"/>
    </source>
</evidence>
<accession>A0A0F7S4Z2</accession>
<feature type="compositionally biased region" description="Polar residues" evidence="13">
    <location>
        <begin position="1"/>
        <end position="18"/>
    </location>
</feature>
<dbReference type="EMBL" id="LK056694">
    <property type="protein sequence ID" value="CDU26327.1"/>
    <property type="molecule type" value="Genomic_DNA"/>
</dbReference>
<comment type="subcellular location">
    <subcellularLocation>
        <location evidence="1 12">Nucleus</location>
    </subcellularLocation>
</comment>
<evidence type="ECO:0000313" key="15">
    <source>
        <dbReference type="EMBL" id="CDU26327.1"/>
    </source>
</evidence>
<dbReference type="GO" id="GO:0043175">
    <property type="term" value="F:RNA polymerase core enzyme binding"/>
    <property type="evidence" value="ECO:0007669"/>
    <property type="project" value="UniProtKB-UniRule"/>
</dbReference>
<keyword evidence="4 12" id="KW-0863">Zinc-finger</keyword>
<keyword evidence="5 12" id="KW-0378">Hydrolase</keyword>
<proteinExistence type="inferred from homology"/>
<reference evidence="17" key="2">
    <citation type="submission" date="2014-06" db="EMBL/GenBank/DDBJ databases">
        <authorList>
            <person name="Berkman P.J."/>
        </authorList>
    </citation>
    <scope>NUCLEOTIDE SEQUENCE [LARGE SCALE GENOMIC DNA]</scope>
</reference>
<organism evidence="16 17">
    <name type="scientific">Sporisorium scitamineum</name>
    <dbReference type="NCBI Taxonomy" id="49012"/>
    <lineage>
        <taxon>Eukaryota</taxon>
        <taxon>Fungi</taxon>
        <taxon>Dikarya</taxon>
        <taxon>Basidiomycota</taxon>
        <taxon>Ustilaginomycotina</taxon>
        <taxon>Ustilaginomycetes</taxon>
        <taxon>Ustilaginales</taxon>
        <taxon>Ustilaginaceae</taxon>
        <taxon>Sporisorium</taxon>
    </lineage>
</organism>
<evidence type="ECO:0000259" key="14">
    <source>
        <dbReference type="PROSITE" id="PS51479"/>
    </source>
</evidence>
<evidence type="ECO:0000256" key="1">
    <source>
        <dbReference type="ARBA" id="ARBA00004123"/>
    </source>
</evidence>
<reference evidence="15" key="1">
    <citation type="submission" date="2014-06" db="EMBL/GenBank/DDBJ databases">
        <authorList>
            <person name="Ju J."/>
            <person name="Zhang J."/>
        </authorList>
    </citation>
    <scope>NUCLEOTIDE SEQUENCE</scope>
    <source>
        <strain evidence="15">SscI8</strain>
    </source>
</reference>
<feature type="region of interest" description="Disordered" evidence="13">
    <location>
        <begin position="392"/>
        <end position="463"/>
    </location>
</feature>
<feature type="compositionally biased region" description="Basic and acidic residues" evidence="13">
    <location>
        <begin position="434"/>
        <end position="447"/>
    </location>
</feature>
<keyword evidence="7 12" id="KW-0904">Protein phosphatase</keyword>
<keyword evidence="3 12" id="KW-0479">Metal-binding</keyword>
<evidence type="ECO:0000256" key="4">
    <source>
        <dbReference type="ARBA" id="ARBA00022771"/>
    </source>
</evidence>
<evidence type="ECO:0000256" key="10">
    <source>
        <dbReference type="ARBA" id="ARBA00048336"/>
    </source>
</evidence>
<dbReference type="GO" id="GO:0005634">
    <property type="term" value="C:nucleus"/>
    <property type="evidence" value="ECO:0007669"/>
    <property type="project" value="UniProtKB-SubCell"/>
</dbReference>
<dbReference type="GO" id="GO:0008270">
    <property type="term" value="F:zinc ion binding"/>
    <property type="evidence" value="ECO:0007669"/>
    <property type="project" value="UniProtKB-KW"/>
</dbReference>
<feature type="compositionally biased region" description="Polar residues" evidence="13">
    <location>
        <begin position="405"/>
        <end position="414"/>
    </location>
</feature>
<dbReference type="Gene3D" id="1.25.40.820">
    <property type="match status" value="1"/>
</dbReference>
<dbReference type="InterPro" id="IPR007308">
    <property type="entry name" value="Rtr1/RPAP2_dom"/>
</dbReference>
<dbReference type="GO" id="GO:0005737">
    <property type="term" value="C:cytoplasm"/>
    <property type="evidence" value="ECO:0007669"/>
    <property type="project" value="TreeGrafter"/>
</dbReference>
<dbReference type="STRING" id="49012.A0A0F7S4Z2"/>
<dbReference type="GO" id="GO:0008420">
    <property type="term" value="F:RNA polymerase II CTD heptapeptide repeat phosphatase activity"/>
    <property type="evidence" value="ECO:0007669"/>
    <property type="project" value="UniProtKB-UniRule"/>
</dbReference>
<evidence type="ECO:0000256" key="2">
    <source>
        <dbReference type="ARBA" id="ARBA00005676"/>
    </source>
</evidence>
<evidence type="ECO:0000256" key="11">
    <source>
        <dbReference type="PROSITE-ProRule" id="PRU00812"/>
    </source>
</evidence>
<dbReference type="EMBL" id="CCFA01002626">
    <property type="protein sequence ID" value="CDW97947.1"/>
    <property type="molecule type" value="Genomic_DNA"/>
</dbReference>
<evidence type="ECO:0000313" key="17">
    <source>
        <dbReference type="Proteomes" id="UP000242770"/>
    </source>
</evidence>
<evidence type="ECO:0000313" key="16">
    <source>
        <dbReference type="EMBL" id="CDW97947.1"/>
    </source>
</evidence>